<keyword evidence="1" id="KW-0677">Repeat</keyword>
<proteinExistence type="predicted"/>
<dbReference type="InterPro" id="IPR052346">
    <property type="entry name" value="O-mannosyl-transferase_TMTC"/>
</dbReference>
<keyword evidence="4" id="KW-0472">Membrane</keyword>
<protein>
    <recommendedName>
        <fullName evidence="7">Glycosyltransferase RgtA/B/C/D-like domain-containing protein</fullName>
    </recommendedName>
</protein>
<keyword evidence="4" id="KW-0812">Transmembrane</keyword>
<feature type="transmembrane region" description="Helical" evidence="4">
    <location>
        <begin position="239"/>
        <end position="257"/>
    </location>
</feature>
<feature type="region of interest" description="Disordered" evidence="3">
    <location>
        <begin position="1"/>
        <end position="20"/>
    </location>
</feature>
<feature type="transmembrane region" description="Helical" evidence="4">
    <location>
        <begin position="395"/>
        <end position="415"/>
    </location>
</feature>
<evidence type="ECO:0000256" key="4">
    <source>
        <dbReference type="SAM" id="Phobius"/>
    </source>
</evidence>
<keyword evidence="2" id="KW-0802">TPR repeat</keyword>
<evidence type="ECO:0000256" key="3">
    <source>
        <dbReference type="SAM" id="MobiDB-lite"/>
    </source>
</evidence>
<feature type="transmembrane region" description="Helical" evidence="4">
    <location>
        <begin position="211"/>
        <end position="227"/>
    </location>
</feature>
<keyword evidence="4" id="KW-1133">Transmembrane helix</keyword>
<gene>
    <name evidence="5" type="ORF">C4520_09770</name>
</gene>
<dbReference type="AlphaFoldDB" id="A0A3A4NQJ0"/>
<sequence>MKNSSTPAGLKCKKDVSPQPGAEADLLSSSRPDIISIKLIVVLLVFSFALFANTINQYFLLDDFEVLFSAKYNKLAGVLLGHDTVLEHKFFRPLPMFFTWVLYKLFGNTPPPYHILSIFLHAATAIAGANLVYLLHRNTRVAALFGILFVAFPNHAEVVNWPAITFTSWAALCCLLSLNLFAYFRLSGKYYLLILSLVFFLGGMLSKEDAFTLPAIMVIFDLYFSRVRKLEYPLPRQAGIYAVYGALLLIVILLTRVRMKLGAGYLTVEGEDLVSLYLSNVFALISDLIRMEARAWKYLVAPVSPEIPFSSYLISLVWLLALVSLGVLLWKRKIQFSSLLFSFLFISITTLPILGTFRVLALTHWIRFLYLPSVGGCYILSLILHGIDETTRRPVVRFTMIAAALAPVIILTKYYDHQWIEAQQENKGVVERVAVKLGTLPQFSRVYVEGLPWSQKEIPRIDYSFPGAAGLYFDREYLQGALFFLPANKVLALEREEYDDQQPWRYFHMAWEGDTKQATDPREITPHAHKKFVDEWDFSGIHRQFLGPVNGLIPVQTKSGSLPLFMVDGPWTLLWLSPVNPVRPVQYVTLEMMLSGKRGGMDICRLFWISEDDREISGGKSIGFFAEADGKFHTYKIPLYKNGLTLTHPRMVRLAVRPSQQVGSVFCIKKITVESY</sequence>
<reference evidence="5 6" key="1">
    <citation type="journal article" date="2017" name="ISME J.">
        <title>Energy and carbon metabolisms in a deep terrestrial subsurface fluid microbial community.</title>
        <authorList>
            <person name="Momper L."/>
            <person name="Jungbluth S.P."/>
            <person name="Lee M.D."/>
            <person name="Amend J.P."/>
        </authorList>
    </citation>
    <scope>NUCLEOTIDE SEQUENCE [LARGE SCALE GENOMIC DNA]</scope>
    <source>
        <strain evidence="5">SURF_5</strain>
    </source>
</reference>
<accession>A0A3A4NQJ0</accession>
<evidence type="ECO:0008006" key="7">
    <source>
        <dbReference type="Google" id="ProtNLM"/>
    </source>
</evidence>
<evidence type="ECO:0000313" key="5">
    <source>
        <dbReference type="EMBL" id="RJP21292.1"/>
    </source>
</evidence>
<evidence type="ECO:0000313" key="6">
    <source>
        <dbReference type="Proteomes" id="UP000265882"/>
    </source>
</evidence>
<dbReference type="PANTHER" id="PTHR44227:SF3">
    <property type="entry name" value="PROTEIN O-MANNOSYL-TRANSFERASE TMTC4"/>
    <property type="match status" value="1"/>
</dbReference>
<evidence type="ECO:0000256" key="1">
    <source>
        <dbReference type="ARBA" id="ARBA00022737"/>
    </source>
</evidence>
<feature type="transmembrane region" description="Helical" evidence="4">
    <location>
        <begin position="141"/>
        <end position="156"/>
    </location>
</feature>
<dbReference type="EMBL" id="QZKU01000068">
    <property type="protein sequence ID" value="RJP21292.1"/>
    <property type="molecule type" value="Genomic_DNA"/>
</dbReference>
<feature type="transmembrane region" description="Helical" evidence="4">
    <location>
        <begin position="113"/>
        <end position="134"/>
    </location>
</feature>
<feature type="transmembrane region" description="Helical" evidence="4">
    <location>
        <begin position="39"/>
        <end position="59"/>
    </location>
</feature>
<organism evidence="5 6">
    <name type="scientific">Abyssobacteria bacterium (strain SURF_5)</name>
    <dbReference type="NCBI Taxonomy" id="2093360"/>
    <lineage>
        <taxon>Bacteria</taxon>
        <taxon>Pseudomonadati</taxon>
        <taxon>Candidatus Hydrogenedentota</taxon>
        <taxon>Candidatus Abyssobacteria</taxon>
    </lineage>
</organism>
<comment type="caution">
    <text evidence="5">The sequence shown here is derived from an EMBL/GenBank/DDBJ whole genome shotgun (WGS) entry which is preliminary data.</text>
</comment>
<name>A0A3A4NQJ0_ABYX5</name>
<feature type="transmembrane region" description="Helical" evidence="4">
    <location>
        <begin position="190"/>
        <end position="205"/>
    </location>
</feature>
<feature type="transmembrane region" description="Helical" evidence="4">
    <location>
        <begin position="365"/>
        <end position="383"/>
    </location>
</feature>
<dbReference type="Proteomes" id="UP000265882">
    <property type="component" value="Unassembled WGS sequence"/>
</dbReference>
<dbReference type="PANTHER" id="PTHR44227">
    <property type="match status" value="1"/>
</dbReference>
<evidence type="ECO:0000256" key="2">
    <source>
        <dbReference type="ARBA" id="ARBA00022803"/>
    </source>
</evidence>
<feature type="transmembrane region" description="Helical" evidence="4">
    <location>
        <begin position="309"/>
        <end position="330"/>
    </location>
</feature>
<feature type="transmembrane region" description="Helical" evidence="4">
    <location>
        <begin position="162"/>
        <end position="183"/>
    </location>
</feature>
<feature type="transmembrane region" description="Helical" evidence="4">
    <location>
        <begin position="339"/>
        <end position="359"/>
    </location>
</feature>